<dbReference type="InterPro" id="IPR017441">
    <property type="entry name" value="Protein_kinase_ATP_BS"/>
</dbReference>
<feature type="region of interest" description="Disordered" evidence="6">
    <location>
        <begin position="316"/>
        <end position="410"/>
    </location>
</feature>
<keyword evidence="4 5" id="KW-0067">ATP-binding</keyword>
<dbReference type="InterPro" id="IPR000719">
    <property type="entry name" value="Prot_kinase_dom"/>
</dbReference>
<dbReference type="SMART" id="SM00220">
    <property type="entry name" value="S_TKc"/>
    <property type="match status" value="1"/>
</dbReference>
<sequence length="700" mass="72210">MEALRAGDPRQIGDYRLLGRLGEGGMGSVYLAQSLRGRTVAVKLVRSDLAEEPDFRRRFAREVRAARQVGGEWTAPVLDAEPDAPRPWLATGYLPGVPLDDAVRAQSEPLPERTVRILLNRLALALGSVHGAGLIHRDVKPSNVLVTLDGPRLIDFGIARALEPVGDTQLTRTGAVVGSPAFMSPEQARGKRLTAASDIFSLGSTLAFAATGRVPFGDENLSAHGLLFSVAEDEPDLAGVPGGLRDLVAACLAKDVAGRPGLDEIVARTADPEGEPGPGGRGDGAAEPWLPAGLVAQLGQHAARLLDAEVPGAREAADRAAVADVVPPRPPEPPRTGFGPAPDPGPAPGQGPVPGPGRGPGATPGPGRTPDPPPPVTNVPTDSNGPSGPSGPTGPSGHSGPNGQARPGRSRRAVVLAGAVALVLVAGGGTLLAVRAMDGGGSGAGDDGGKAGGGSSARPSPGRSLEPQPGGALPKEFLGSWQSAAKKPEGEEAVLHRVDVEQGAKGEPVLTAYGTYKDTLCRTVANLVSYDGVMRVRSGPSKPYEDGKTCPRREVQDLVHRNGALVWTAPGQKAPVRLARVRNGKEKPVPKALVGEWRMTGEAAKGSEGTLVRFDQGRVDVAMMRFVGKGRNEGCEWAKVLGAADDGTLVYAGLLGDKEACGGGDQDMAVPMRVRMNGADEARITSPVGPGRPLVLKRAR</sequence>
<evidence type="ECO:0000313" key="8">
    <source>
        <dbReference type="EMBL" id="GAA2095407.1"/>
    </source>
</evidence>
<feature type="binding site" evidence="5">
    <location>
        <position position="43"/>
    </location>
    <ligand>
        <name>ATP</name>
        <dbReference type="ChEBI" id="CHEBI:30616"/>
    </ligand>
</feature>
<dbReference type="PROSITE" id="PS50011">
    <property type="entry name" value="PROTEIN_KINASE_DOM"/>
    <property type="match status" value="1"/>
</dbReference>
<evidence type="ECO:0000256" key="3">
    <source>
        <dbReference type="ARBA" id="ARBA00022777"/>
    </source>
</evidence>
<dbReference type="Gene3D" id="3.30.200.20">
    <property type="entry name" value="Phosphorylase Kinase, domain 1"/>
    <property type="match status" value="1"/>
</dbReference>
<feature type="domain" description="Protein kinase" evidence="7">
    <location>
        <begin position="15"/>
        <end position="290"/>
    </location>
</feature>
<name>A0ABN2WMD7_9ACTN</name>
<evidence type="ECO:0000256" key="1">
    <source>
        <dbReference type="ARBA" id="ARBA00022679"/>
    </source>
</evidence>
<dbReference type="SUPFAM" id="SSF56112">
    <property type="entry name" value="Protein kinase-like (PK-like)"/>
    <property type="match status" value="1"/>
</dbReference>
<feature type="compositionally biased region" description="Low complexity" evidence="6">
    <location>
        <begin position="393"/>
        <end position="403"/>
    </location>
</feature>
<dbReference type="InterPro" id="IPR011009">
    <property type="entry name" value="Kinase-like_dom_sf"/>
</dbReference>
<evidence type="ECO:0000259" key="7">
    <source>
        <dbReference type="PROSITE" id="PS50011"/>
    </source>
</evidence>
<proteinExistence type="predicted"/>
<keyword evidence="2 5" id="KW-0547">Nucleotide-binding</keyword>
<dbReference type="Pfam" id="PF00069">
    <property type="entry name" value="Pkinase"/>
    <property type="match status" value="1"/>
</dbReference>
<keyword evidence="9" id="KW-1185">Reference proteome</keyword>
<dbReference type="RefSeq" id="WP_344533200.1">
    <property type="nucleotide sequence ID" value="NZ_BAAAPE010000016.1"/>
</dbReference>
<evidence type="ECO:0000313" key="9">
    <source>
        <dbReference type="Proteomes" id="UP001500016"/>
    </source>
</evidence>
<gene>
    <name evidence="8" type="ORF">GCM10009801_64160</name>
</gene>
<feature type="region of interest" description="Disordered" evidence="6">
    <location>
        <begin position="442"/>
        <end position="476"/>
    </location>
</feature>
<evidence type="ECO:0000256" key="6">
    <source>
        <dbReference type="SAM" id="MobiDB-lite"/>
    </source>
</evidence>
<feature type="compositionally biased region" description="Low complexity" evidence="6">
    <location>
        <begin position="378"/>
        <end position="387"/>
    </location>
</feature>
<reference evidence="8 9" key="1">
    <citation type="journal article" date="2019" name="Int. J. Syst. Evol. Microbiol.">
        <title>The Global Catalogue of Microorganisms (GCM) 10K type strain sequencing project: providing services to taxonomists for standard genome sequencing and annotation.</title>
        <authorList>
            <consortium name="The Broad Institute Genomics Platform"/>
            <consortium name="The Broad Institute Genome Sequencing Center for Infectious Disease"/>
            <person name="Wu L."/>
            <person name="Ma J."/>
        </authorList>
    </citation>
    <scope>NUCLEOTIDE SEQUENCE [LARGE SCALE GENOMIC DNA]</scope>
    <source>
        <strain evidence="8 9">JCM 15478</strain>
    </source>
</reference>
<dbReference type="InterPro" id="IPR008271">
    <property type="entry name" value="Ser/Thr_kinase_AS"/>
</dbReference>
<feature type="compositionally biased region" description="Low complexity" evidence="6">
    <location>
        <begin position="316"/>
        <end position="326"/>
    </location>
</feature>
<comment type="caution">
    <text evidence="8">The sequence shown here is derived from an EMBL/GenBank/DDBJ whole genome shotgun (WGS) entry which is preliminary data.</text>
</comment>
<dbReference type="PROSITE" id="PS00107">
    <property type="entry name" value="PROTEIN_KINASE_ATP"/>
    <property type="match status" value="1"/>
</dbReference>
<dbReference type="PANTHER" id="PTHR43289">
    <property type="entry name" value="MITOGEN-ACTIVATED PROTEIN KINASE KINASE KINASE 20-RELATED"/>
    <property type="match status" value="1"/>
</dbReference>
<feature type="compositionally biased region" description="Gly residues" evidence="6">
    <location>
        <begin position="442"/>
        <end position="455"/>
    </location>
</feature>
<feature type="region of interest" description="Disordered" evidence="6">
    <location>
        <begin position="268"/>
        <end position="288"/>
    </location>
</feature>
<evidence type="ECO:0000256" key="5">
    <source>
        <dbReference type="PROSITE-ProRule" id="PRU10141"/>
    </source>
</evidence>
<protein>
    <recommendedName>
        <fullName evidence="7">Protein kinase domain-containing protein</fullName>
    </recommendedName>
</protein>
<feature type="compositionally biased region" description="Pro residues" evidence="6">
    <location>
        <begin position="367"/>
        <end position="377"/>
    </location>
</feature>
<dbReference type="PROSITE" id="PS00108">
    <property type="entry name" value="PROTEIN_KINASE_ST"/>
    <property type="match status" value="1"/>
</dbReference>
<keyword evidence="3" id="KW-0418">Kinase</keyword>
<dbReference type="Gene3D" id="1.10.510.10">
    <property type="entry name" value="Transferase(Phosphotransferase) domain 1"/>
    <property type="match status" value="1"/>
</dbReference>
<keyword evidence="1" id="KW-0808">Transferase</keyword>
<dbReference type="CDD" id="cd14014">
    <property type="entry name" value="STKc_PknB_like"/>
    <property type="match status" value="1"/>
</dbReference>
<dbReference type="Proteomes" id="UP001500016">
    <property type="component" value="Unassembled WGS sequence"/>
</dbReference>
<dbReference type="EMBL" id="BAAAPE010000016">
    <property type="protein sequence ID" value="GAA2095407.1"/>
    <property type="molecule type" value="Genomic_DNA"/>
</dbReference>
<dbReference type="PANTHER" id="PTHR43289:SF34">
    <property type="entry name" value="SERINE_THREONINE-PROTEIN KINASE YBDM-RELATED"/>
    <property type="match status" value="1"/>
</dbReference>
<feature type="compositionally biased region" description="Pro residues" evidence="6">
    <location>
        <begin position="341"/>
        <end position="357"/>
    </location>
</feature>
<organism evidence="8 9">
    <name type="scientific">Streptomyces albiaxialis</name>
    <dbReference type="NCBI Taxonomy" id="329523"/>
    <lineage>
        <taxon>Bacteria</taxon>
        <taxon>Bacillati</taxon>
        <taxon>Actinomycetota</taxon>
        <taxon>Actinomycetes</taxon>
        <taxon>Kitasatosporales</taxon>
        <taxon>Streptomycetaceae</taxon>
        <taxon>Streptomyces</taxon>
    </lineage>
</organism>
<evidence type="ECO:0000256" key="2">
    <source>
        <dbReference type="ARBA" id="ARBA00022741"/>
    </source>
</evidence>
<accession>A0ABN2WMD7</accession>
<evidence type="ECO:0000256" key="4">
    <source>
        <dbReference type="ARBA" id="ARBA00022840"/>
    </source>
</evidence>